<dbReference type="InterPro" id="IPR010232">
    <property type="entry name" value="UbiB"/>
</dbReference>
<accession>A0ABN1E414</accession>
<evidence type="ECO:0000256" key="4">
    <source>
        <dbReference type="ARBA" id="ARBA00022519"/>
    </source>
</evidence>
<dbReference type="InterPro" id="IPR000719">
    <property type="entry name" value="Prot_kinase_dom"/>
</dbReference>
<feature type="domain" description="Protein kinase" evidence="13">
    <location>
        <begin position="124"/>
        <end position="500"/>
    </location>
</feature>
<evidence type="ECO:0000256" key="2">
    <source>
        <dbReference type="ARBA" id="ARBA00009670"/>
    </source>
</evidence>
<keyword evidence="4" id="KW-0997">Cell inner membrane</keyword>
<keyword evidence="15" id="KW-1185">Reference proteome</keyword>
<keyword evidence="9" id="KW-0418">Kinase</keyword>
<evidence type="ECO:0000256" key="9">
    <source>
        <dbReference type="ARBA" id="ARBA00022777"/>
    </source>
</evidence>
<comment type="pathway">
    <text evidence="1">Cofactor biosynthesis; ubiquinone biosynthesis [regulation].</text>
</comment>
<dbReference type="InterPro" id="IPR004147">
    <property type="entry name" value="ABC1_dom"/>
</dbReference>
<name>A0ABN1E414_9PROT</name>
<evidence type="ECO:0000256" key="3">
    <source>
        <dbReference type="ARBA" id="ARBA00022475"/>
    </source>
</evidence>
<evidence type="ECO:0000256" key="8">
    <source>
        <dbReference type="ARBA" id="ARBA00022741"/>
    </source>
</evidence>
<keyword evidence="5" id="KW-0808">Transferase</keyword>
<keyword evidence="12" id="KW-0472">Membrane</keyword>
<evidence type="ECO:0000256" key="11">
    <source>
        <dbReference type="ARBA" id="ARBA00022989"/>
    </source>
</evidence>
<keyword evidence="11" id="KW-1133">Transmembrane helix</keyword>
<evidence type="ECO:0000256" key="6">
    <source>
        <dbReference type="ARBA" id="ARBA00022688"/>
    </source>
</evidence>
<keyword evidence="8" id="KW-0547">Nucleotide-binding</keyword>
<evidence type="ECO:0000256" key="1">
    <source>
        <dbReference type="ARBA" id="ARBA00005020"/>
    </source>
</evidence>
<comment type="caution">
    <text evidence="14">The sequence shown here is derived from an EMBL/GenBank/DDBJ whole genome shotgun (WGS) entry which is preliminary data.</text>
</comment>
<dbReference type="InterPro" id="IPR050154">
    <property type="entry name" value="UbiB_kinase"/>
</dbReference>
<gene>
    <name evidence="14" type="primary">ubiB</name>
    <name evidence="14" type="ORF">GCM10008942_03600</name>
</gene>
<keyword evidence="6" id="KW-0831">Ubiquinone biosynthesis</keyword>
<sequence>MAGRLTNLWRVWKMARTLARHDALFPAEYMTLMSPRVRFLRRVLGSGRVQDGTSPGGRLARALESLGPAHVKLGQVLATRPDIVGSDVALELEGLQDRLPPFPSAAARAVIAAEFGRPVESMFTSLGEPVAAASIAQVHSAETSDTPARRVAVKVLRPGIEEEFSRDMDTLAYAAHLAERFSSEARRLRATALVRTLAEATALELDLRMEAAAASELSERMAGDEHFRIPAVDWNRTSGRVLTTEWIDGIPVRDIERLKAAGHDPREIALILMRTFLTQALREGFFHADMHPGNLFVDAEGRLVAVDFGIMGRLDAGMRRFMAETLAGFLARDYVRVAQVHFEAGFVPRHFPLATFAQALRAVGEPIFGRPARDMSMAKVLQQLFDTTRRFEMQAQPQLLLLQKTMVVVEGVARHLDPEFDMWEAARPVVEAWMRDQLSPQKQLREAGEGLKALGAALRELPDFVRNTQAISLMLAEGGLRLHPETAKEIAAAQLQHTRFSRLSLWLVAAAAGIGAVIWRLF</sequence>
<evidence type="ECO:0000313" key="14">
    <source>
        <dbReference type="EMBL" id="GAA0558404.1"/>
    </source>
</evidence>
<dbReference type="Gene3D" id="1.10.510.10">
    <property type="entry name" value="Transferase(Phosphotransferase) domain 1"/>
    <property type="match status" value="1"/>
</dbReference>
<evidence type="ECO:0000313" key="15">
    <source>
        <dbReference type="Proteomes" id="UP001499951"/>
    </source>
</evidence>
<dbReference type="PANTHER" id="PTHR10566:SF113">
    <property type="entry name" value="PROTEIN ACTIVITY OF BC1 COMPLEX KINASE 7, CHLOROPLASTIC"/>
    <property type="match status" value="1"/>
</dbReference>
<protein>
    <submittedName>
        <fullName evidence="14">2-polyprenylphenol 6-hydroxylase</fullName>
    </submittedName>
</protein>
<evidence type="ECO:0000256" key="7">
    <source>
        <dbReference type="ARBA" id="ARBA00022692"/>
    </source>
</evidence>
<keyword evidence="7" id="KW-0812">Transmembrane</keyword>
<dbReference type="PROSITE" id="PS50011">
    <property type="entry name" value="PROTEIN_KINASE_DOM"/>
    <property type="match status" value="1"/>
</dbReference>
<dbReference type="EMBL" id="BAAADD010000001">
    <property type="protein sequence ID" value="GAA0558404.1"/>
    <property type="molecule type" value="Genomic_DNA"/>
</dbReference>
<evidence type="ECO:0000256" key="10">
    <source>
        <dbReference type="ARBA" id="ARBA00022840"/>
    </source>
</evidence>
<dbReference type="NCBIfam" id="TIGR01982">
    <property type="entry name" value="UbiB"/>
    <property type="match status" value="1"/>
</dbReference>
<dbReference type="SUPFAM" id="SSF56112">
    <property type="entry name" value="Protein kinase-like (PK-like)"/>
    <property type="match status" value="1"/>
</dbReference>
<dbReference type="InterPro" id="IPR011009">
    <property type="entry name" value="Kinase-like_dom_sf"/>
</dbReference>
<dbReference type="Pfam" id="PF03109">
    <property type="entry name" value="ABC1"/>
    <property type="match status" value="1"/>
</dbReference>
<dbReference type="Proteomes" id="UP001499951">
    <property type="component" value="Unassembled WGS sequence"/>
</dbReference>
<evidence type="ECO:0000256" key="12">
    <source>
        <dbReference type="ARBA" id="ARBA00023136"/>
    </source>
</evidence>
<evidence type="ECO:0000259" key="13">
    <source>
        <dbReference type="PROSITE" id="PS50011"/>
    </source>
</evidence>
<dbReference type="CDD" id="cd13972">
    <property type="entry name" value="UbiB"/>
    <property type="match status" value="1"/>
</dbReference>
<proteinExistence type="inferred from homology"/>
<comment type="similarity">
    <text evidence="2">Belongs to the protein kinase superfamily. ADCK protein kinase family.</text>
</comment>
<dbReference type="PANTHER" id="PTHR10566">
    <property type="entry name" value="CHAPERONE-ACTIVITY OF BC1 COMPLEX CABC1 -RELATED"/>
    <property type="match status" value="1"/>
</dbReference>
<organism evidence="14 15">
    <name type="scientific">Rhizomicrobium electricum</name>
    <dbReference type="NCBI Taxonomy" id="480070"/>
    <lineage>
        <taxon>Bacteria</taxon>
        <taxon>Pseudomonadati</taxon>
        <taxon>Pseudomonadota</taxon>
        <taxon>Alphaproteobacteria</taxon>
        <taxon>Micropepsales</taxon>
        <taxon>Micropepsaceae</taxon>
        <taxon>Rhizomicrobium</taxon>
    </lineage>
</organism>
<keyword evidence="10" id="KW-0067">ATP-binding</keyword>
<dbReference type="InterPro" id="IPR045308">
    <property type="entry name" value="UbiB_bact"/>
</dbReference>
<evidence type="ECO:0000256" key="5">
    <source>
        <dbReference type="ARBA" id="ARBA00022679"/>
    </source>
</evidence>
<dbReference type="RefSeq" id="WP_166930883.1">
    <property type="nucleotide sequence ID" value="NZ_BAAADD010000001.1"/>
</dbReference>
<keyword evidence="3" id="KW-1003">Cell membrane</keyword>
<reference evidence="14 15" key="1">
    <citation type="journal article" date="2019" name="Int. J. Syst. Evol. Microbiol.">
        <title>The Global Catalogue of Microorganisms (GCM) 10K type strain sequencing project: providing services to taxonomists for standard genome sequencing and annotation.</title>
        <authorList>
            <consortium name="The Broad Institute Genomics Platform"/>
            <consortium name="The Broad Institute Genome Sequencing Center for Infectious Disease"/>
            <person name="Wu L."/>
            <person name="Ma J."/>
        </authorList>
    </citation>
    <scope>NUCLEOTIDE SEQUENCE [LARGE SCALE GENOMIC DNA]</scope>
    <source>
        <strain evidence="14 15">JCM 15089</strain>
    </source>
</reference>